<reference evidence="1" key="1">
    <citation type="submission" date="2021-05" db="EMBL/GenBank/DDBJ databases">
        <authorList>
            <person name="Pietrasiak N."/>
            <person name="Ward R."/>
            <person name="Stajich J.E."/>
            <person name="Kurbessoian T."/>
        </authorList>
    </citation>
    <scope>NUCLEOTIDE SEQUENCE</scope>
    <source>
        <strain evidence="1">UHER 2000/2452</strain>
    </source>
</reference>
<sequence>MADCHWLQRLCSFYHLAGVDPKFAEVAARNGGYFGKPIAKKSLKGDRRT</sequence>
<comment type="caution">
    <text evidence="1">The sequence shown here is derived from an EMBL/GenBank/DDBJ whole genome shotgun (WGS) entry which is preliminary data.</text>
</comment>
<accession>A0A951QDN4</accession>
<protein>
    <submittedName>
        <fullName evidence="1">Uncharacterized protein</fullName>
    </submittedName>
</protein>
<dbReference type="AlphaFoldDB" id="A0A951QDN4"/>
<gene>
    <name evidence="1" type="ORF">KME15_19430</name>
</gene>
<proteinExistence type="predicted"/>
<evidence type="ECO:0000313" key="1">
    <source>
        <dbReference type="EMBL" id="MBW4660851.1"/>
    </source>
</evidence>
<reference evidence="1" key="2">
    <citation type="journal article" date="2022" name="Microbiol. Resour. Announc.">
        <title>Metagenome Sequencing to Explore Phylogenomics of Terrestrial Cyanobacteria.</title>
        <authorList>
            <person name="Ward R.D."/>
            <person name="Stajich J.E."/>
            <person name="Johansen J.R."/>
            <person name="Huntemann M."/>
            <person name="Clum A."/>
            <person name="Foster B."/>
            <person name="Foster B."/>
            <person name="Roux S."/>
            <person name="Palaniappan K."/>
            <person name="Varghese N."/>
            <person name="Mukherjee S."/>
            <person name="Reddy T.B.K."/>
            <person name="Daum C."/>
            <person name="Copeland A."/>
            <person name="Chen I.A."/>
            <person name="Ivanova N.N."/>
            <person name="Kyrpides N.C."/>
            <person name="Shapiro N."/>
            <person name="Eloe-Fadrosh E.A."/>
            <person name="Pietrasiak N."/>
        </authorList>
    </citation>
    <scope>NUCLEOTIDE SEQUENCE</scope>
    <source>
        <strain evidence="1">UHER 2000/2452</strain>
    </source>
</reference>
<dbReference type="EMBL" id="JAHHHD010000026">
    <property type="protein sequence ID" value="MBW4660851.1"/>
    <property type="molecule type" value="Genomic_DNA"/>
</dbReference>
<dbReference type="Proteomes" id="UP000757435">
    <property type="component" value="Unassembled WGS sequence"/>
</dbReference>
<organism evidence="1 2">
    <name type="scientific">Drouetiella hepatica Uher 2000/2452</name>
    <dbReference type="NCBI Taxonomy" id="904376"/>
    <lineage>
        <taxon>Bacteria</taxon>
        <taxon>Bacillati</taxon>
        <taxon>Cyanobacteriota</taxon>
        <taxon>Cyanophyceae</taxon>
        <taxon>Oculatellales</taxon>
        <taxon>Oculatellaceae</taxon>
        <taxon>Drouetiella</taxon>
    </lineage>
</organism>
<name>A0A951QDN4_9CYAN</name>
<evidence type="ECO:0000313" key="2">
    <source>
        <dbReference type="Proteomes" id="UP000757435"/>
    </source>
</evidence>